<accession>A0AAN8HNK2</accession>
<comment type="caution">
    <text evidence="2">The sequence shown here is derived from an EMBL/GenBank/DDBJ whole genome shotgun (WGS) entry which is preliminary data.</text>
</comment>
<evidence type="ECO:0000313" key="2">
    <source>
        <dbReference type="EMBL" id="KAK5922088.1"/>
    </source>
</evidence>
<proteinExistence type="predicted"/>
<sequence length="96" mass="10224">MERVCFTFPSLELEESTGAVSGSPKTTQSQRNNSPTSPPPTHNQIRVDQTSPTSHPPPGGSLSGAAAAPSRNHSQEHTGPQLPVRRISNNKRAQNS</sequence>
<reference evidence="2 3" key="1">
    <citation type="journal article" date="2023" name="Mol. Biol. Evol.">
        <title>Genomics of Secondarily Temperate Adaptation in the Only Non-Antarctic Icefish.</title>
        <authorList>
            <person name="Rivera-Colon A.G."/>
            <person name="Rayamajhi N."/>
            <person name="Minhas B.F."/>
            <person name="Madrigal G."/>
            <person name="Bilyk K.T."/>
            <person name="Yoon V."/>
            <person name="Hune M."/>
            <person name="Gregory S."/>
            <person name="Cheng C.H.C."/>
            <person name="Catchen J.M."/>
        </authorList>
    </citation>
    <scope>NUCLEOTIDE SEQUENCE [LARGE SCALE GENOMIC DNA]</scope>
    <source>
        <tissue evidence="2">White muscle</tissue>
    </source>
</reference>
<organism evidence="2 3">
    <name type="scientific">Champsocephalus gunnari</name>
    <name type="common">Mackerel icefish</name>
    <dbReference type="NCBI Taxonomy" id="52237"/>
    <lineage>
        <taxon>Eukaryota</taxon>
        <taxon>Metazoa</taxon>
        <taxon>Chordata</taxon>
        <taxon>Craniata</taxon>
        <taxon>Vertebrata</taxon>
        <taxon>Euteleostomi</taxon>
        <taxon>Actinopterygii</taxon>
        <taxon>Neopterygii</taxon>
        <taxon>Teleostei</taxon>
        <taxon>Neoteleostei</taxon>
        <taxon>Acanthomorphata</taxon>
        <taxon>Eupercaria</taxon>
        <taxon>Perciformes</taxon>
        <taxon>Notothenioidei</taxon>
        <taxon>Channichthyidae</taxon>
        <taxon>Champsocephalus</taxon>
    </lineage>
</organism>
<protein>
    <submittedName>
        <fullName evidence="2">Uncharacterized protein</fullName>
    </submittedName>
</protein>
<feature type="region of interest" description="Disordered" evidence="1">
    <location>
        <begin position="1"/>
        <end position="96"/>
    </location>
</feature>
<evidence type="ECO:0000256" key="1">
    <source>
        <dbReference type="SAM" id="MobiDB-lite"/>
    </source>
</evidence>
<keyword evidence="3" id="KW-1185">Reference proteome</keyword>
<dbReference type="EMBL" id="JAURVH010001522">
    <property type="protein sequence ID" value="KAK5922088.1"/>
    <property type="molecule type" value="Genomic_DNA"/>
</dbReference>
<evidence type="ECO:0000313" key="3">
    <source>
        <dbReference type="Proteomes" id="UP001331515"/>
    </source>
</evidence>
<gene>
    <name evidence="2" type="ORF">CgunFtcFv8_019386</name>
</gene>
<name>A0AAN8HNK2_CHAGU</name>
<feature type="compositionally biased region" description="Polar residues" evidence="1">
    <location>
        <begin position="18"/>
        <end position="31"/>
    </location>
</feature>
<dbReference type="Proteomes" id="UP001331515">
    <property type="component" value="Unassembled WGS sequence"/>
</dbReference>
<dbReference type="AlphaFoldDB" id="A0AAN8HNK2"/>